<dbReference type="EMBL" id="GBRH01263311">
    <property type="protein sequence ID" value="JAD34584.1"/>
    <property type="molecule type" value="Transcribed_RNA"/>
</dbReference>
<reference evidence="1" key="1">
    <citation type="submission" date="2014-09" db="EMBL/GenBank/DDBJ databases">
        <authorList>
            <person name="Magalhaes I.L.F."/>
            <person name="Oliveira U."/>
            <person name="Santos F.R."/>
            <person name="Vidigal T.H.D.A."/>
            <person name="Brescovit A.D."/>
            <person name="Santos A.J."/>
        </authorList>
    </citation>
    <scope>NUCLEOTIDE SEQUENCE</scope>
    <source>
        <tissue evidence="1">Shoot tissue taken approximately 20 cm above the soil surface</tissue>
    </source>
</reference>
<dbReference type="AlphaFoldDB" id="A0A0A8Z5A7"/>
<reference evidence="1" key="2">
    <citation type="journal article" date="2015" name="Data Brief">
        <title>Shoot transcriptome of the giant reed, Arundo donax.</title>
        <authorList>
            <person name="Barrero R.A."/>
            <person name="Guerrero F.D."/>
            <person name="Moolhuijzen P."/>
            <person name="Goolsby J.A."/>
            <person name="Tidwell J."/>
            <person name="Bellgard S.E."/>
            <person name="Bellgard M.I."/>
        </authorList>
    </citation>
    <scope>NUCLEOTIDE SEQUENCE</scope>
    <source>
        <tissue evidence="1">Shoot tissue taken approximately 20 cm above the soil surface</tissue>
    </source>
</reference>
<proteinExistence type="predicted"/>
<sequence>MIQYIIYQTSFHEPTTWKCGTSSWKCNYVLKITIW</sequence>
<name>A0A0A8Z5A7_ARUDO</name>
<accession>A0A0A8Z5A7</accession>
<evidence type="ECO:0000313" key="1">
    <source>
        <dbReference type="EMBL" id="JAD34584.1"/>
    </source>
</evidence>
<protein>
    <submittedName>
        <fullName evidence="1">Uncharacterized protein</fullName>
    </submittedName>
</protein>
<organism evidence="1">
    <name type="scientific">Arundo donax</name>
    <name type="common">Giant reed</name>
    <name type="synonym">Donax arundinaceus</name>
    <dbReference type="NCBI Taxonomy" id="35708"/>
    <lineage>
        <taxon>Eukaryota</taxon>
        <taxon>Viridiplantae</taxon>
        <taxon>Streptophyta</taxon>
        <taxon>Embryophyta</taxon>
        <taxon>Tracheophyta</taxon>
        <taxon>Spermatophyta</taxon>
        <taxon>Magnoliopsida</taxon>
        <taxon>Liliopsida</taxon>
        <taxon>Poales</taxon>
        <taxon>Poaceae</taxon>
        <taxon>PACMAD clade</taxon>
        <taxon>Arundinoideae</taxon>
        <taxon>Arundineae</taxon>
        <taxon>Arundo</taxon>
    </lineage>
</organism>